<evidence type="ECO:0000313" key="2">
    <source>
        <dbReference type="EMBL" id="JAD79738.1"/>
    </source>
</evidence>
<accession>A0A0A9CZ73</accession>
<proteinExistence type="predicted"/>
<reference evidence="2" key="1">
    <citation type="submission" date="2014-09" db="EMBL/GenBank/DDBJ databases">
        <authorList>
            <person name="Magalhaes I.L.F."/>
            <person name="Oliveira U."/>
            <person name="Santos F.R."/>
            <person name="Vidigal T.H.D.A."/>
            <person name="Brescovit A.D."/>
            <person name="Santos A.J."/>
        </authorList>
    </citation>
    <scope>NUCLEOTIDE SEQUENCE</scope>
    <source>
        <tissue evidence="2">Shoot tissue taken approximately 20 cm above the soil surface</tissue>
    </source>
</reference>
<feature type="compositionally biased region" description="Polar residues" evidence="1">
    <location>
        <begin position="37"/>
        <end position="51"/>
    </location>
</feature>
<name>A0A0A9CZ73_ARUDO</name>
<dbReference type="EMBL" id="GBRH01218157">
    <property type="protein sequence ID" value="JAD79738.1"/>
    <property type="molecule type" value="Transcribed_RNA"/>
</dbReference>
<reference evidence="2" key="2">
    <citation type="journal article" date="2015" name="Data Brief">
        <title>Shoot transcriptome of the giant reed, Arundo donax.</title>
        <authorList>
            <person name="Barrero R.A."/>
            <person name="Guerrero F.D."/>
            <person name="Moolhuijzen P."/>
            <person name="Goolsby J.A."/>
            <person name="Tidwell J."/>
            <person name="Bellgard S.E."/>
            <person name="Bellgard M.I."/>
        </authorList>
    </citation>
    <scope>NUCLEOTIDE SEQUENCE</scope>
    <source>
        <tissue evidence="2">Shoot tissue taken approximately 20 cm above the soil surface</tissue>
    </source>
</reference>
<dbReference type="AlphaFoldDB" id="A0A0A9CZ73"/>
<feature type="region of interest" description="Disordered" evidence="1">
    <location>
        <begin position="37"/>
        <end position="59"/>
    </location>
</feature>
<evidence type="ECO:0000256" key="1">
    <source>
        <dbReference type="SAM" id="MobiDB-lite"/>
    </source>
</evidence>
<sequence length="128" mass="13172">MAIVWFVATAAALRSSSSSAYRAPSALRSACSADFSWSTEEGSTPSISLATLPSKESDSDRFRSTRNILSESCLVTPYVGVSGALSSSASFCSSGRWSDFVVSVTSCSASLASCSVGAASWRLSNGDG</sequence>
<organism evidence="2">
    <name type="scientific">Arundo donax</name>
    <name type="common">Giant reed</name>
    <name type="synonym">Donax arundinaceus</name>
    <dbReference type="NCBI Taxonomy" id="35708"/>
    <lineage>
        <taxon>Eukaryota</taxon>
        <taxon>Viridiplantae</taxon>
        <taxon>Streptophyta</taxon>
        <taxon>Embryophyta</taxon>
        <taxon>Tracheophyta</taxon>
        <taxon>Spermatophyta</taxon>
        <taxon>Magnoliopsida</taxon>
        <taxon>Liliopsida</taxon>
        <taxon>Poales</taxon>
        <taxon>Poaceae</taxon>
        <taxon>PACMAD clade</taxon>
        <taxon>Arundinoideae</taxon>
        <taxon>Arundineae</taxon>
        <taxon>Arundo</taxon>
    </lineage>
</organism>
<protein>
    <submittedName>
        <fullName evidence="2">Uncharacterized protein</fullName>
    </submittedName>
</protein>